<organism evidence="2 3">
    <name type="scientific">Paraburkholderia bryophila</name>
    <dbReference type="NCBI Taxonomy" id="420952"/>
    <lineage>
        <taxon>Bacteria</taxon>
        <taxon>Pseudomonadati</taxon>
        <taxon>Pseudomonadota</taxon>
        <taxon>Betaproteobacteria</taxon>
        <taxon>Burkholderiales</taxon>
        <taxon>Burkholderiaceae</taxon>
        <taxon>Paraburkholderia</taxon>
    </lineage>
</organism>
<dbReference type="EMBL" id="JACCAS010000001">
    <property type="protein sequence ID" value="NYH24686.1"/>
    <property type="molecule type" value="Genomic_DNA"/>
</dbReference>
<protein>
    <submittedName>
        <fullName evidence="2">Uncharacterized protein</fullName>
    </submittedName>
</protein>
<name>A0A7Y9WPI7_9BURK</name>
<gene>
    <name evidence="2" type="ORF">GGD40_004165</name>
</gene>
<feature type="region of interest" description="Disordered" evidence="1">
    <location>
        <begin position="414"/>
        <end position="474"/>
    </location>
</feature>
<proteinExistence type="predicted"/>
<sequence>MRATTNAIFIKDFVDYLVAQVRDASLYPLQRDRRAIMAGLGKGGRERQEQIRRSFSAPTVTQTDPAKIVFFDREVYGLKQSVFDCERIIATVTREQCAASHLRNNIGSACYKCPIGSHFSGGAPVAENMHTAVNDSLGLACIRCERTGLTATRVIGRFRLVKQHTICISCANREYECVKGANSKGAAPQKWAHLRQATVTIEDAAGEWQTLDLGLRSGRAECERYVERIHPGSVIVEVFIGGVSIPVGAVDPRPEYWPAVSRTTNAPIAASKPRKKRTRAVAPDHQAAAKAVDWDDWDTPLYAKPVASDESDADGNGTARRAGWLPPMSEEDDAAYRESFDETAEPSAPVAEAVEHVETAPVALGNTYNGMRPDQFAAHFMHSQRDDAPKGITEADLVLATGCSLTCEYAPVQADDEPTDTSAPDEAPQPVIEPARKPQKPLTGKQLRKLEKAQRRAERQAPAPAPERPTIGKSPRAIAVTARALVQVAFELNGFTA</sequence>
<evidence type="ECO:0000313" key="2">
    <source>
        <dbReference type="EMBL" id="NYH24686.1"/>
    </source>
</evidence>
<evidence type="ECO:0000256" key="1">
    <source>
        <dbReference type="SAM" id="MobiDB-lite"/>
    </source>
</evidence>
<evidence type="ECO:0000313" key="3">
    <source>
        <dbReference type="Proteomes" id="UP000540929"/>
    </source>
</evidence>
<feature type="region of interest" description="Disordered" evidence="1">
    <location>
        <begin position="268"/>
        <end position="287"/>
    </location>
</feature>
<dbReference type="Proteomes" id="UP000540929">
    <property type="component" value="Unassembled WGS sequence"/>
</dbReference>
<reference evidence="2 3" key="1">
    <citation type="submission" date="2020-07" db="EMBL/GenBank/DDBJ databases">
        <title>Exploring microbial biodiversity for novel pathways involved in the catabolism of aromatic compounds derived from lignin.</title>
        <authorList>
            <person name="Elkins J."/>
        </authorList>
    </citation>
    <scope>NUCLEOTIDE SEQUENCE [LARGE SCALE GENOMIC DNA]</scope>
    <source>
        <strain evidence="2 3">H2C3C</strain>
    </source>
</reference>
<comment type="caution">
    <text evidence="2">The sequence shown here is derived from an EMBL/GenBank/DDBJ whole genome shotgun (WGS) entry which is preliminary data.</text>
</comment>
<accession>A0A7Y9WPI7</accession>
<feature type="compositionally biased region" description="Basic and acidic residues" evidence="1">
    <location>
        <begin position="448"/>
        <end position="459"/>
    </location>
</feature>
<feature type="region of interest" description="Disordered" evidence="1">
    <location>
        <begin position="305"/>
        <end position="350"/>
    </location>
</feature>
<dbReference type="RefSeq" id="WP_179744755.1">
    <property type="nucleotide sequence ID" value="NZ_JACCAS010000001.1"/>
</dbReference>
<keyword evidence="3" id="KW-1185">Reference proteome</keyword>
<dbReference type="AlphaFoldDB" id="A0A7Y9WPI7"/>